<dbReference type="SMART" id="SM00342">
    <property type="entry name" value="HTH_ARAC"/>
    <property type="match status" value="1"/>
</dbReference>
<feature type="domain" description="HTH araC/xylS-type" evidence="5">
    <location>
        <begin position="149"/>
        <end position="246"/>
    </location>
</feature>
<name>A0ABT0INZ7_9HYPH</name>
<dbReference type="PROSITE" id="PS01124">
    <property type="entry name" value="HTH_ARAC_FAMILY_2"/>
    <property type="match status" value="1"/>
</dbReference>
<keyword evidence="3" id="KW-0010">Activator</keyword>
<evidence type="ECO:0000256" key="4">
    <source>
        <dbReference type="ARBA" id="ARBA00023163"/>
    </source>
</evidence>
<dbReference type="Gene3D" id="1.10.10.60">
    <property type="entry name" value="Homeodomain-like"/>
    <property type="match status" value="1"/>
</dbReference>
<dbReference type="InterPro" id="IPR018062">
    <property type="entry name" value="HTH_AraC-typ_CS"/>
</dbReference>
<dbReference type="SUPFAM" id="SSF46689">
    <property type="entry name" value="Homeodomain-like"/>
    <property type="match status" value="2"/>
</dbReference>
<keyword evidence="4" id="KW-0804">Transcription</keyword>
<reference evidence="6 7" key="1">
    <citation type="submission" date="2022-04" db="EMBL/GenBank/DDBJ databases">
        <title>Rhizobium coralii sp. nov., isolated from coral Turbinaria peltata.</title>
        <authorList>
            <person name="Sun H."/>
        </authorList>
    </citation>
    <scope>NUCLEOTIDE SEQUENCE [LARGE SCALE GENOMIC DNA]</scope>
    <source>
        <strain evidence="6 7">NTR19</strain>
    </source>
</reference>
<accession>A0ABT0INZ7</accession>
<evidence type="ECO:0000256" key="1">
    <source>
        <dbReference type="ARBA" id="ARBA00023015"/>
    </source>
</evidence>
<dbReference type="Pfam" id="PF12833">
    <property type="entry name" value="HTH_18"/>
    <property type="match status" value="1"/>
</dbReference>
<evidence type="ECO:0000259" key="5">
    <source>
        <dbReference type="PROSITE" id="PS01124"/>
    </source>
</evidence>
<dbReference type="PANTHER" id="PTHR46796">
    <property type="entry name" value="HTH-TYPE TRANSCRIPTIONAL ACTIVATOR RHAS-RELATED"/>
    <property type="match status" value="1"/>
</dbReference>
<keyword evidence="1" id="KW-0805">Transcription regulation</keyword>
<protein>
    <submittedName>
        <fullName evidence="6">AraC family transcriptional regulator</fullName>
    </submittedName>
</protein>
<sequence length="250" mass="27894">MEARFHGNGFLPHRHDTYALGLTMHGVQTFRYRGRPRFSQPGNVIVLHPDEVHDGAAGTDVGLIYRMIYLPPTLVAEAFDHRTALPFVADPVVSDPALRHALSDLLVDLDEQPDDLLIDDALARIAAALGRQAGVVREKVQPVARLAVLAARDYLDVQVASNVTSEDLERVTQLDRYELARHFRRLLGTSPHRYLVMRRLDHGKEMLVSGSSLAEAALGSGFSDQAHFSRHFRNAFGLPPGRWLNLQRNV</sequence>
<dbReference type="SUPFAM" id="SSF51215">
    <property type="entry name" value="Regulatory protein AraC"/>
    <property type="match status" value="1"/>
</dbReference>
<dbReference type="Pfam" id="PF02311">
    <property type="entry name" value="AraC_binding"/>
    <property type="match status" value="1"/>
</dbReference>
<dbReference type="Proteomes" id="UP001202827">
    <property type="component" value="Unassembled WGS sequence"/>
</dbReference>
<comment type="caution">
    <text evidence="6">The sequence shown here is derived from an EMBL/GenBank/DDBJ whole genome shotgun (WGS) entry which is preliminary data.</text>
</comment>
<proteinExistence type="predicted"/>
<organism evidence="6 7">
    <name type="scientific">Neorhizobium turbinariae</name>
    <dbReference type="NCBI Taxonomy" id="2937795"/>
    <lineage>
        <taxon>Bacteria</taxon>
        <taxon>Pseudomonadati</taxon>
        <taxon>Pseudomonadota</taxon>
        <taxon>Alphaproteobacteria</taxon>
        <taxon>Hyphomicrobiales</taxon>
        <taxon>Rhizobiaceae</taxon>
        <taxon>Rhizobium/Agrobacterium group</taxon>
        <taxon>Neorhizobium</taxon>
    </lineage>
</organism>
<dbReference type="InterPro" id="IPR003313">
    <property type="entry name" value="AraC-bd"/>
</dbReference>
<gene>
    <name evidence="6" type="ORF">M0654_06355</name>
</gene>
<evidence type="ECO:0000256" key="2">
    <source>
        <dbReference type="ARBA" id="ARBA00023125"/>
    </source>
</evidence>
<keyword evidence="7" id="KW-1185">Reference proteome</keyword>
<dbReference type="EMBL" id="JALPRY010000007">
    <property type="protein sequence ID" value="MCK8779606.1"/>
    <property type="molecule type" value="Genomic_DNA"/>
</dbReference>
<keyword evidence="2" id="KW-0238">DNA-binding</keyword>
<evidence type="ECO:0000256" key="3">
    <source>
        <dbReference type="ARBA" id="ARBA00023159"/>
    </source>
</evidence>
<evidence type="ECO:0000313" key="7">
    <source>
        <dbReference type="Proteomes" id="UP001202827"/>
    </source>
</evidence>
<dbReference type="InterPro" id="IPR009057">
    <property type="entry name" value="Homeodomain-like_sf"/>
</dbReference>
<dbReference type="PROSITE" id="PS00041">
    <property type="entry name" value="HTH_ARAC_FAMILY_1"/>
    <property type="match status" value="1"/>
</dbReference>
<dbReference type="PANTHER" id="PTHR46796:SF2">
    <property type="entry name" value="TRANSCRIPTIONAL REGULATORY PROTEIN"/>
    <property type="match status" value="1"/>
</dbReference>
<evidence type="ECO:0000313" key="6">
    <source>
        <dbReference type="EMBL" id="MCK8779606.1"/>
    </source>
</evidence>
<dbReference type="InterPro" id="IPR018060">
    <property type="entry name" value="HTH_AraC"/>
</dbReference>
<dbReference type="InterPro" id="IPR050204">
    <property type="entry name" value="AraC_XylS_family_regulators"/>
</dbReference>
<dbReference type="InterPro" id="IPR037923">
    <property type="entry name" value="HTH-like"/>
</dbReference>